<feature type="transmembrane region" description="Helical" evidence="2">
    <location>
        <begin position="53"/>
        <end position="76"/>
    </location>
</feature>
<name>A0A1K0GYE4_9BASI</name>
<keyword evidence="2" id="KW-0472">Membrane</keyword>
<reference evidence="4" key="1">
    <citation type="submission" date="2016-04" db="EMBL/GenBank/DDBJ databases">
        <authorList>
            <person name="Guldener U."/>
            <person name="Guldener U."/>
        </authorList>
    </citation>
    <scope>NUCLEOTIDE SEQUENCE [LARGE SCALE GENOMIC DNA]</scope>
    <source>
        <strain evidence="4">UB2112</strain>
    </source>
</reference>
<evidence type="ECO:0000313" key="3">
    <source>
        <dbReference type="EMBL" id="SAM86039.1"/>
    </source>
</evidence>
<gene>
    <name evidence="3" type="ORF">UBRO_20953</name>
</gene>
<keyword evidence="2" id="KW-1133">Transmembrane helix</keyword>
<dbReference type="Proteomes" id="UP000179920">
    <property type="component" value="Chromosome XX"/>
</dbReference>
<sequence>MNRLMVTFRCTLMHFSGAMPSKNGVNKPAGSALWTRPFQQQQGHTASRSPMSLLHMCAGCTFTQITALFVIAPFAICRFQHMASLIICESMTLSLEQKLCCIDPILLARLQELANIGTIGSHGCRVSLPHHHHLLLCCQFRVQPKKRSMRRWHRQSRQDDANQGVGPAP</sequence>
<dbReference type="AlphaFoldDB" id="A0A1K0GYE4"/>
<keyword evidence="2" id="KW-0812">Transmembrane</keyword>
<evidence type="ECO:0000256" key="1">
    <source>
        <dbReference type="SAM" id="MobiDB-lite"/>
    </source>
</evidence>
<feature type="region of interest" description="Disordered" evidence="1">
    <location>
        <begin position="149"/>
        <end position="169"/>
    </location>
</feature>
<organism evidence="3 4">
    <name type="scientific">Ustilago bromivora</name>
    <dbReference type="NCBI Taxonomy" id="307758"/>
    <lineage>
        <taxon>Eukaryota</taxon>
        <taxon>Fungi</taxon>
        <taxon>Dikarya</taxon>
        <taxon>Basidiomycota</taxon>
        <taxon>Ustilaginomycotina</taxon>
        <taxon>Ustilaginomycetes</taxon>
        <taxon>Ustilaginales</taxon>
        <taxon>Ustilaginaceae</taxon>
        <taxon>Ustilago</taxon>
    </lineage>
</organism>
<dbReference type="EMBL" id="LT558136">
    <property type="protein sequence ID" value="SAM86039.1"/>
    <property type="molecule type" value="Genomic_DNA"/>
</dbReference>
<accession>A0A1K0GYE4</accession>
<proteinExistence type="predicted"/>
<protein>
    <submittedName>
        <fullName evidence="3">Uncharacterized protein</fullName>
    </submittedName>
</protein>
<evidence type="ECO:0000256" key="2">
    <source>
        <dbReference type="SAM" id="Phobius"/>
    </source>
</evidence>
<evidence type="ECO:0000313" key="4">
    <source>
        <dbReference type="Proteomes" id="UP000179920"/>
    </source>
</evidence>